<evidence type="ECO:0000259" key="4">
    <source>
        <dbReference type="PROSITE" id="PS51774"/>
    </source>
</evidence>
<accession>A0A5J5ABR8</accession>
<feature type="coiled-coil region" evidence="2">
    <location>
        <begin position="183"/>
        <end position="286"/>
    </location>
</feature>
<feature type="compositionally biased region" description="Basic and acidic residues" evidence="3">
    <location>
        <begin position="833"/>
        <end position="845"/>
    </location>
</feature>
<evidence type="ECO:0000256" key="2">
    <source>
        <dbReference type="SAM" id="Coils"/>
    </source>
</evidence>
<dbReference type="Pfam" id="PF24918">
    <property type="entry name" value="NET2A_C"/>
    <property type="match status" value="1"/>
</dbReference>
<evidence type="ECO:0000256" key="1">
    <source>
        <dbReference type="ARBA" id="ARBA00023054"/>
    </source>
</evidence>
<keyword evidence="6" id="KW-1185">Reference proteome</keyword>
<feature type="coiled-coil region" evidence="2">
    <location>
        <begin position="949"/>
        <end position="1001"/>
    </location>
</feature>
<feature type="region of interest" description="Disordered" evidence="3">
    <location>
        <begin position="111"/>
        <end position="179"/>
    </location>
</feature>
<dbReference type="Proteomes" id="UP000325577">
    <property type="component" value="Linkage Group LG21"/>
</dbReference>
<dbReference type="Pfam" id="PF25014">
    <property type="entry name" value="NET2A"/>
    <property type="match status" value="1"/>
</dbReference>
<reference evidence="5 6" key="1">
    <citation type="submission" date="2019-09" db="EMBL/GenBank/DDBJ databases">
        <title>A chromosome-level genome assembly of the Chinese tupelo Nyssa sinensis.</title>
        <authorList>
            <person name="Yang X."/>
            <person name="Kang M."/>
            <person name="Yang Y."/>
            <person name="Xiong H."/>
            <person name="Wang M."/>
            <person name="Zhang Z."/>
            <person name="Wang Z."/>
            <person name="Wu H."/>
            <person name="Ma T."/>
            <person name="Liu J."/>
            <person name="Xi Z."/>
        </authorList>
    </citation>
    <scope>NUCLEOTIDE SEQUENCE [LARGE SCALE GENOMIC DNA]</scope>
    <source>
        <strain evidence="5">J267</strain>
        <tissue evidence="5">Leaf</tissue>
    </source>
</reference>
<feature type="compositionally biased region" description="Polar residues" evidence="3">
    <location>
        <begin position="1034"/>
        <end position="1048"/>
    </location>
</feature>
<dbReference type="Pfam" id="PF07765">
    <property type="entry name" value="KIP1"/>
    <property type="match status" value="1"/>
</dbReference>
<feature type="domain" description="NAB" evidence="4">
    <location>
        <begin position="10"/>
        <end position="90"/>
    </location>
</feature>
<proteinExistence type="predicted"/>
<evidence type="ECO:0000313" key="5">
    <source>
        <dbReference type="EMBL" id="KAA8528363.1"/>
    </source>
</evidence>
<name>A0A5J5ABR8_9ASTE</name>
<dbReference type="OrthoDB" id="616075at2759"/>
<gene>
    <name evidence="5" type="ORF">F0562_035718</name>
</gene>
<dbReference type="InterPro" id="IPR056889">
    <property type="entry name" value="NET2A-D/KIP1-like_C"/>
</dbReference>
<feature type="compositionally biased region" description="Basic and acidic residues" evidence="3">
    <location>
        <begin position="1081"/>
        <end position="1095"/>
    </location>
</feature>
<protein>
    <recommendedName>
        <fullName evidence="4">NAB domain-containing protein</fullName>
    </recommendedName>
</protein>
<feature type="region of interest" description="Disordered" evidence="3">
    <location>
        <begin position="550"/>
        <end position="588"/>
    </location>
</feature>
<evidence type="ECO:0000256" key="3">
    <source>
        <dbReference type="SAM" id="MobiDB-lite"/>
    </source>
</evidence>
<organism evidence="5 6">
    <name type="scientific">Nyssa sinensis</name>
    <dbReference type="NCBI Taxonomy" id="561372"/>
    <lineage>
        <taxon>Eukaryota</taxon>
        <taxon>Viridiplantae</taxon>
        <taxon>Streptophyta</taxon>
        <taxon>Embryophyta</taxon>
        <taxon>Tracheophyta</taxon>
        <taxon>Spermatophyta</taxon>
        <taxon>Magnoliopsida</taxon>
        <taxon>eudicotyledons</taxon>
        <taxon>Gunneridae</taxon>
        <taxon>Pentapetalae</taxon>
        <taxon>asterids</taxon>
        <taxon>Cornales</taxon>
        <taxon>Nyssaceae</taxon>
        <taxon>Nyssa</taxon>
    </lineage>
</organism>
<keyword evidence="1 2" id="KW-0175">Coiled coil</keyword>
<dbReference type="GO" id="GO:0003779">
    <property type="term" value="F:actin binding"/>
    <property type="evidence" value="ECO:0007669"/>
    <property type="project" value="InterPro"/>
</dbReference>
<evidence type="ECO:0000313" key="6">
    <source>
        <dbReference type="Proteomes" id="UP000325577"/>
    </source>
</evidence>
<dbReference type="EMBL" id="CM018045">
    <property type="protein sequence ID" value="KAA8528363.1"/>
    <property type="molecule type" value="Genomic_DNA"/>
</dbReference>
<dbReference type="PANTHER" id="PTHR31631:SF3">
    <property type="entry name" value="PROTEIN NETWORKED 2B"/>
    <property type="match status" value="1"/>
</dbReference>
<feature type="region of interest" description="Disordered" evidence="3">
    <location>
        <begin position="1034"/>
        <end position="1095"/>
    </location>
</feature>
<feature type="coiled-coil region" evidence="2">
    <location>
        <begin position="1130"/>
        <end position="1157"/>
    </location>
</feature>
<dbReference type="InterPro" id="IPR011684">
    <property type="entry name" value="NAB"/>
</dbReference>
<feature type="compositionally biased region" description="Basic residues" evidence="3">
    <location>
        <begin position="151"/>
        <end position="165"/>
    </location>
</feature>
<sequence>MLHRAARNAYSWWWASHIRTKQSKWLEHNLEDMEEKVEYILKIIDEDEDSFAKRAEMYYKKRPELLHFVEDSFRGYRALAARYDHLSKELQSANRTIATVFPEQVQLSLDDEDEKNFQTTSNPSHNPRRPSKNLPAVPKLSIPKIPQFSQKKSRSPSRLMSKRGIPKTNVPAAAAASSSGMSKLEATAEIDKLQKRILAFQTEKEFIKSSYESGLSKYWEIENQVTELQEKVSGLQHDFGIGTVIEDDEARSLMAAAALQACQETLLRLQEKQEQLTEEARVEYQRIKETHVKFETLKGQFSNHMSSQDLPEKYKSTSRSLEFKNLDQQIDSMEQERRDLELVRAKIKEQLQLNSSTSLTMSELAENIDELVDKVIALETAVSSQTALVKRIKSERNELQAHLHGLDEDREVLIEGSDDKNNKIRELEQELFSVQDLNQTVKDQNKDLQIHFTEASVNIDHLSEKLKSVKPDEEVQNMVLCQEVRAVPGDNPEKKLQDVRTEKEGEKVVVLKQSTSVKAEEKNFVQSNPSNHVVDLPRKGQVRAVPHATPEQFKGNENMMAPGHDSGISKEVRNGEEEKEDDIPDNSTSVKAEEENFVQSNLSNHLDDLLVKGQVIFVPDATSEIGFKENENKIASGNFSVITDVRMEEEEKKDNVLDQSSSVKAAEENFVQFDLINHLDDLSVKGQVRAVWDDNLEKELRKHEDTMAPGRDSVIKEDVQENKGDFLDLNPVKAEEEENFVMSNLCDRLDDLSAEGQTRAVLDANPKEGSKELADKMVPGHPVILEDTKTEEEKKDVIPGHSAEEVNFVQSNPSNHSDDLSRSQPRAALDANQEQRFKEQEEMKAPGDGSMISTDMKMEEEIDDFLDHRSAKAAFVLSNQGNHPNYLLGNDQEPKKQEENKKQGLFRTEDNHFYMKTQEMETEDVDQPNWRQMVINGIDDRDKILMEEYTSILRNYKDVKNKLSEVEKKNRDSLFKSALQIKELKNANALKDAEIQSLHKKLNLLQADSDDTPETNLTEFVHSQQEGPHENLATTASSQVCDISSPTSDQKHVPNLLDEENVESIERTEESAAPENAKNSPTKEDEEKVISNQDHHAISTIEEKFRMDIDGLLEENIEFWLRFSTSFHQMQKFQTSVQDLQEELRELKENKKQEGSSKRQSVNSELRPIYKHLREIKTELALWLEHNALLSDGLQNRLLSLGNIQEEISRLSDAGSVVEETKLNAYQAAKFQGEVLNMKLENKKIANELQAGLECAKKLQVEIETTLSDLEEELGIAGSKSQHSHTKNSSIRSRIPLRSFLFGVKLRKQRPSLFACMSPTLQKQFSDLSAVPPQ</sequence>
<feature type="region of interest" description="Disordered" evidence="3">
    <location>
        <begin position="830"/>
        <end position="851"/>
    </location>
</feature>
<feature type="coiled-coil region" evidence="2">
    <location>
        <begin position="323"/>
        <end position="444"/>
    </location>
</feature>
<feature type="compositionally biased region" description="Basic and acidic residues" evidence="3">
    <location>
        <begin position="567"/>
        <end position="576"/>
    </location>
</feature>
<dbReference type="PROSITE" id="PS51774">
    <property type="entry name" value="NAB"/>
    <property type="match status" value="1"/>
</dbReference>
<dbReference type="PANTHER" id="PTHR31631">
    <property type="entry name" value="PROTEIN NETWORKED 2D"/>
    <property type="match status" value="1"/>
</dbReference>
<dbReference type="InterPro" id="IPR056888">
    <property type="entry name" value="NET2A-D/KIP1-like_dom"/>
</dbReference>